<dbReference type="InterPro" id="IPR007110">
    <property type="entry name" value="Ig-like_dom"/>
</dbReference>
<sequence length="302" mass="34850">MANRLLAFFKCRFTFTLHSLSLNFHFHCYPTICTARPKAHLIAPECFLGEGDFNNWFDIQLISGYDVLHLFNETISWPYDRKESDGVYVCTVHLGESFTLSNNETLTVPKDANPIVITVNPNVRRLTSKQDFDCQVRDWRLDPNTPIEISWQRVQDASHLFEPHDNMLLGVRHPARLETIIYECVVSTRDKEVRAHTRFLVGENLIRFEPPDGVLHVLSSQTIACILREDTESNGTFTMTDLYSRTHLLSISVDSLPTRIEPPSKMSVYPLPGSTVVSCTFTNKWNQTWQEYLTVEIRRESH</sequence>
<proteinExistence type="predicted"/>
<gene>
    <name evidence="2" type="ORF">P879_10053</name>
</gene>
<comment type="caution">
    <text evidence="2">The sequence shown here is derived from an EMBL/GenBank/DDBJ whole genome shotgun (WGS) entry which is preliminary data.</text>
</comment>
<reference evidence="2 3" key="1">
    <citation type="submission" date="2019-07" db="EMBL/GenBank/DDBJ databases">
        <title>Annotation for the trematode Paragonimus westermani.</title>
        <authorList>
            <person name="Choi Y.-J."/>
        </authorList>
    </citation>
    <scope>NUCLEOTIDE SEQUENCE [LARGE SCALE GENOMIC DNA]</scope>
    <source>
        <strain evidence="2">180907_Pwestermani</strain>
    </source>
</reference>
<evidence type="ECO:0000313" key="3">
    <source>
        <dbReference type="Proteomes" id="UP000699462"/>
    </source>
</evidence>
<organism evidence="2 3">
    <name type="scientific">Paragonimus westermani</name>
    <dbReference type="NCBI Taxonomy" id="34504"/>
    <lineage>
        <taxon>Eukaryota</taxon>
        <taxon>Metazoa</taxon>
        <taxon>Spiralia</taxon>
        <taxon>Lophotrochozoa</taxon>
        <taxon>Platyhelminthes</taxon>
        <taxon>Trematoda</taxon>
        <taxon>Digenea</taxon>
        <taxon>Plagiorchiida</taxon>
        <taxon>Troglotremata</taxon>
        <taxon>Troglotrematidae</taxon>
        <taxon>Paragonimus</taxon>
    </lineage>
</organism>
<dbReference type="Proteomes" id="UP000699462">
    <property type="component" value="Unassembled WGS sequence"/>
</dbReference>
<dbReference type="OrthoDB" id="6263272at2759"/>
<evidence type="ECO:0000259" key="1">
    <source>
        <dbReference type="PROSITE" id="PS50835"/>
    </source>
</evidence>
<dbReference type="AlphaFoldDB" id="A0A8T0D0P5"/>
<feature type="domain" description="Ig-like" evidence="1">
    <location>
        <begin position="114"/>
        <end position="194"/>
    </location>
</feature>
<dbReference type="EMBL" id="JTDF01021737">
    <property type="protein sequence ID" value="KAF8561449.1"/>
    <property type="molecule type" value="Genomic_DNA"/>
</dbReference>
<name>A0A8T0D0P5_9TREM</name>
<dbReference type="PROSITE" id="PS50835">
    <property type="entry name" value="IG_LIKE"/>
    <property type="match status" value="1"/>
</dbReference>
<evidence type="ECO:0000313" key="2">
    <source>
        <dbReference type="EMBL" id="KAF8561449.1"/>
    </source>
</evidence>
<accession>A0A8T0D0P5</accession>
<keyword evidence="3" id="KW-1185">Reference proteome</keyword>
<protein>
    <recommendedName>
        <fullName evidence="1">Ig-like domain-containing protein</fullName>
    </recommendedName>
</protein>